<feature type="region of interest" description="Disordered" evidence="1">
    <location>
        <begin position="1"/>
        <end position="21"/>
    </location>
</feature>
<dbReference type="STRING" id="1170229.K9F6N3"/>
<proteinExistence type="predicted"/>
<evidence type="ECO:0000313" key="4">
    <source>
        <dbReference type="Proteomes" id="UP000009882"/>
    </source>
</evidence>
<dbReference type="Pfam" id="PF00264">
    <property type="entry name" value="Tyrosinase"/>
    <property type="match status" value="1"/>
</dbReference>
<evidence type="ECO:0000313" key="3">
    <source>
        <dbReference type="EMBL" id="EKV05010.1"/>
    </source>
</evidence>
<dbReference type="SUPFAM" id="SSF48056">
    <property type="entry name" value="Di-copper centre-containing domain"/>
    <property type="match status" value="1"/>
</dbReference>
<protein>
    <recommendedName>
        <fullName evidence="2">Tyrosinase copper-binding domain-containing protein</fullName>
    </recommendedName>
</protein>
<dbReference type="InterPro" id="IPR002227">
    <property type="entry name" value="Tyrosinase_Cu-bd"/>
</dbReference>
<organism evidence="3 4">
    <name type="scientific">Penicillium digitatum (strain PHI26 / CECT 20796)</name>
    <name type="common">Green mold</name>
    <dbReference type="NCBI Taxonomy" id="1170229"/>
    <lineage>
        <taxon>Eukaryota</taxon>
        <taxon>Fungi</taxon>
        <taxon>Dikarya</taxon>
        <taxon>Ascomycota</taxon>
        <taxon>Pezizomycotina</taxon>
        <taxon>Eurotiomycetes</taxon>
        <taxon>Eurotiomycetidae</taxon>
        <taxon>Eurotiales</taxon>
        <taxon>Aspergillaceae</taxon>
        <taxon>Penicillium</taxon>
    </lineage>
</organism>
<evidence type="ECO:0000256" key="1">
    <source>
        <dbReference type="SAM" id="MobiDB-lite"/>
    </source>
</evidence>
<accession>K9F6N3</accession>
<reference evidence="4" key="1">
    <citation type="journal article" date="2012" name="BMC Genomics">
        <title>Genome sequence of the necrotrophic fungus Penicillium digitatum, the main postharvest pathogen of citrus.</title>
        <authorList>
            <person name="Marcet-Houben M."/>
            <person name="Ballester A.-R."/>
            <person name="de la Fuente B."/>
            <person name="Harries E."/>
            <person name="Marcos J.F."/>
            <person name="Gonzalez-Candelas L."/>
            <person name="Gabaldon T."/>
        </authorList>
    </citation>
    <scope>NUCLEOTIDE SEQUENCE [LARGE SCALE GENOMIC DNA]</scope>
    <source>
        <strain evidence="4">PHI26 / CECT 20796</strain>
    </source>
</reference>
<dbReference type="AlphaFoldDB" id="K9F6N3"/>
<dbReference type="HOGENOM" id="CLU_1896921_0_0_1"/>
<feature type="domain" description="Tyrosinase copper-binding" evidence="2">
    <location>
        <begin position="66"/>
        <end position="101"/>
    </location>
</feature>
<dbReference type="InterPro" id="IPR008922">
    <property type="entry name" value="Di-copper_centre_dom_sf"/>
</dbReference>
<gene>
    <name evidence="3" type="ORF">PDIG_85770</name>
</gene>
<dbReference type="InParanoid" id="K9F6N3"/>
<comment type="caution">
    <text evidence="3">The sequence shown here is derived from an EMBL/GenBank/DDBJ whole genome shotgun (WGS) entry which is preliminary data.</text>
</comment>
<sequence>MPFNSHEGYNDKNHGPTAKLVYRPPTVPMDYTVFASTNPISKDQNVDEDLNIESVTLTRFFQSYGWTALAGRFGNVPVASFDTLFFLHRCKIDRLVASRQALNFDKCMDKITADNATIRNLFGKEHPVNGKTPL</sequence>
<dbReference type="EMBL" id="AKCT01000315">
    <property type="protein sequence ID" value="EKV05010.1"/>
    <property type="molecule type" value="Genomic_DNA"/>
</dbReference>
<dbReference type="OrthoDB" id="1658288at2759"/>
<keyword evidence="4" id="KW-1185">Reference proteome</keyword>
<evidence type="ECO:0000259" key="2">
    <source>
        <dbReference type="Pfam" id="PF00264"/>
    </source>
</evidence>
<dbReference type="Gene3D" id="1.10.1280.10">
    <property type="entry name" value="Di-copper center containing domain from catechol oxidase"/>
    <property type="match status" value="1"/>
</dbReference>
<dbReference type="Proteomes" id="UP000009882">
    <property type="component" value="Unassembled WGS sequence"/>
</dbReference>
<name>K9F6N3_PEND2</name>
<dbReference type="GO" id="GO:0016491">
    <property type="term" value="F:oxidoreductase activity"/>
    <property type="evidence" value="ECO:0007669"/>
    <property type="project" value="InterPro"/>
</dbReference>